<dbReference type="InterPro" id="IPR007471">
    <property type="entry name" value="N-end_Aminoacyl_Trfase_N"/>
</dbReference>
<keyword evidence="10" id="KW-1185">Reference proteome</keyword>
<dbReference type="AlphaFoldDB" id="A0A9N9IJW8"/>
<evidence type="ECO:0000256" key="2">
    <source>
        <dbReference type="ARBA" id="ARBA00012025"/>
    </source>
</evidence>
<dbReference type="SUPFAM" id="SSF55729">
    <property type="entry name" value="Acyl-CoA N-acyltransferases (Nat)"/>
    <property type="match status" value="1"/>
</dbReference>
<reference evidence="9" key="1">
    <citation type="submission" date="2021-06" db="EMBL/GenBank/DDBJ databases">
        <authorList>
            <person name="Kallberg Y."/>
            <person name="Tangrot J."/>
            <person name="Rosling A."/>
        </authorList>
    </citation>
    <scope>NUCLEOTIDE SEQUENCE</scope>
    <source>
        <strain evidence="9">CL551</strain>
    </source>
</reference>
<dbReference type="InterPro" id="IPR007472">
    <property type="entry name" value="N-end_Aminoacyl_Trfase_C"/>
</dbReference>
<evidence type="ECO:0000256" key="4">
    <source>
        <dbReference type="ARBA" id="ARBA00022786"/>
    </source>
</evidence>
<evidence type="ECO:0000313" key="10">
    <source>
        <dbReference type="Proteomes" id="UP000789342"/>
    </source>
</evidence>
<keyword evidence="3" id="KW-0808">Transferase</keyword>
<keyword evidence="4" id="KW-0833">Ubl conjugation pathway</keyword>
<dbReference type="PIRSF" id="PIRSF037207">
    <property type="entry name" value="ATE1_euk"/>
    <property type="match status" value="1"/>
</dbReference>
<feature type="region of interest" description="Disordered" evidence="6">
    <location>
        <begin position="104"/>
        <end position="126"/>
    </location>
</feature>
<feature type="region of interest" description="Disordered" evidence="6">
    <location>
        <begin position="329"/>
        <end position="362"/>
    </location>
</feature>
<sequence>MSLSFISSQGFYNTTCGYCNSEERTSRKFYLNSITLTCQDYQDLIDRGWRRSGTCLYKPDLLDIKDNLFCNKKRLDANKFQASKSQRKVVNRFNRFVEGTYVPSEASVGDDGPSEKQSHVNGTGKTGKQVGKIFEIIKTIHEAEDREDYKHKFRIVFERSSFTQEKYQLYRKYQINIHKDPEDEVTKNGFRRFLVESPLQYESSGVQNTSEYGSFHQCYFLDDKLIAIAVLDILPKCVSSVYFLYDPDFGFLQLGIYSALREIALTKEYYNAGLEKLNWYYMGYYIHNCQKMKYKGNYKPSELLDRDTYEWYPFEYCARLLDQSEYVSFSNPPNQTEDNNEKKDKENPKKYTSLLPPPGMLDPESVADNEIEDINVLLHDNNMILPYH</sequence>
<feature type="domain" description="N-end rule aminoacyl transferase C-terminal" evidence="8">
    <location>
        <begin position="165"/>
        <end position="305"/>
    </location>
</feature>
<protein>
    <recommendedName>
        <fullName evidence="2">arginyltransferase</fullName>
        <ecNumber evidence="2">2.3.2.8</ecNumber>
    </recommendedName>
</protein>
<dbReference type="EMBL" id="CAJVPV010029836">
    <property type="protein sequence ID" value="CAG8739489.1"/>
    <property type="molecule type" value="Genomic_DNA"/>
</dbReference>
<dbReference type="GO" id="GO:0004057">
    <property type="term" value="F:arginyl-tRNA--protein transferase activity"/>
    <property type="evidence" value="ECO:0007669"/>
    <property type="project" value="UniProtKB-EC"/>
</dbReference>
<dbReference type="InterPro" id="IPR017137">
    <property type="entry name" value="Arg-tRNA-P_Trfase_1_euk"/>
</dbReference>
<comment type="similarity">
    <text evidence="1">Belongs to the R-transferase family.</text>
</comment>
<evidence type="ECO:0000259" key="7">
    <source>
        <dbReference type="Pfam" id="PF04376"/>
    </source>
</evidence>
<keyword evidence="5" id="KW-0012">Acyltransferase</keyword>
<name>A0A9N9IJW8_9GLOM</name>
<feature type="domain" description="N-end aminoacyl transferase N-terminal" evidence="7">
    <location>
        <begin position="15"/>
        <end position="88"/>
    </location>
</feature>
<organism evidence="9 10">
    <name type="scientific">Acaulospora morrowiae</name>
    <dbReference type="NCBI Taxonomy" id="94023"/>
    <lineage>
        <taxon>Eukaryota</taxon>
        <taxon>Fungi</taxon>
        <taxon>Fungi incertae sedis</taxon>
        <taxon>Mucoromycota</taxon>
        <taxon>Glomeromycotina</taxon>
        <taxon>Glomeromycetes</taxon>
        <taxon>Diversisporales</taxon>
        <taxon>Acaulosporaceae</taxon>
        <taxon>Acaulospora</taxon>
    </lineage>
</organism>
<evidence type="ECO:0000256" key="1">
    <source>
        <dbReference type="ARBA" id="ARBA00009991"/>
    </source>
</evidence>
<dbReference type="InterPro" id="IPR016181">
    <property type="entry name" value="Acyl_CoA_acyltransferase"/>
</dbReference>
<feature type="compositionally biased region" description="Basic and acidic residues" evidence="6">
    <location>
        <begin position="339"/>
        <end position="349"/>
    </location>
</feature>
<evidence type="ECO:0000259" key="8">
    <source>
        <dbReference type="Pfam" id="PF04377"/>
    </source>
</evidence>
<accession>A0A9N9IJW8</accession>
<dbReference type="EC" id="2.3.2.8" evidence="2"/>
<dbReference type="GO" id="GO:0005737">
    <property type="term" value="C:cytoplasm"/>
    <property type="evidence" value="ECO:0007669"/>
    <property type="project" value="TreeGrafter"/>
</dbReference>
<evidence type="ECO:0000256" key="6">
    <source>
        <dbReference type="SAM" id="MobiDB-lite"/>
    </source>
</evidence>
<evidence type="ECO:0000313" key="9">
    <source>
        <dbReference type="EMBL" id="CAG8739489.1"/>
    </source>
</evidence>
<proteinExistence type="inferred from homology"/>
<dbReference type="OrthoDB" id="74183at2759"/>
<comment type="caution">
    <text evidence="9">The sequence shown here is derived from an EMBL/GenBank/DDBJ whole genome shotgun (WGS) entry which is preliminary data.</text>
</comment>
<evidence type="ECO:0000256" key="3">
    <source>
        <dbReference type="ARBA" id="ARBA00022679"/>
    </source>
</evidence>
<dbReference type="Pfam" id="PF04376">
    <property type="entry name" value="ATE_N"/>
    <property type="match status" value="1"/>
</dbReference>
<dbReference type="InterPro" id="IPR030700">
    <property type="entry name" value="N-end_Aminoacyl_Trfase"/>
</dbReference>
<dbReference type="Proteomes" id="UP000789342">
    <property type="component" value="Unassembled WGS sequence"/>
</dbReference>
<dbReference type="Pfam" id="PF04377">
    <property type="entry name" value="ATE_C"/>
    <property type="match status" value="1"/>
</dbReference>
<feature type="non-terminal residue" evidence="9">
    <location>
        <position position="1"/>
    </location>
</feature>
<gene>
    <name evidence="9" type="ORF">AMORRO_LOCUS14613</name>
</gene>
<evidence type="ECO:0000256" key="5">
    <source>
        <dbReference type="ARBA" id="ARBA00023315"/>
    </source>
</evidence>
<dbReference type="PANTHER" id="PTHR21367:SF1">
    <property type="entry name" value="ARGINYL-TRNA--PROTEIN TRANSFERASE 1"/>
    <property type="match status" value="1"/>
</dbReference>
<dbReference type="PANTHER" id="PTHR21367">
    <property type="entry name" value="ARGININE-TRNA-PROTEIN TRANSFERASE 1"/>
    <property type="match status" value="1"/>
</dbReference>